<dbReference type="InterPro" id="IPR050638">
    <property type="entry name" value="AA-Vitamin_Transporters"/>
</dbReference>
<dbReference type="GO" id="GO:0009507">
    <property type="term" value="C:chloroplast"/>
    <property type="evidence" value="ECO:0007669"/>
    <property type="project" value="TreeGrafter"/>
</dbReference>
<comment type="subcellular location">
    <subcellularLocation>
        <location evidence="1">Membrane</location>
        <topology evidence="1">Multi-pass membrane protein</topology>
    </subcellularLocation>
</comment>
<name>A0A843UCL1_COLES</name>
<keyword evidence="3 7" id="KW-0812">Transmembrane</keyword>
<dbReference type="AlphaFoldDB" id="A0A843UCL1"/>
<evidence type="ECO:0000256" key="7">
    <source>
        <dbReference type="SAM" id="Phobius"/>
    </source>
</evidence>
<feature type="transmembrane region" description="Helical" evidence="7">
    <location>
        <begin position="234"/>
        <end position="266"/>
    </location>
</feature>
<evidence type="ECO:0000313" key="10">
    <source>
        <dbReference type="Proteomes" id="UP000652761"/>
    </source>
</evidence>
<evidence type="ECO:0000313" key="9">
    <source>
        <dbReference type="EMBL" id="MQL81171.1"/>
    </source>
</evidence>
<feature type="transmembrane region" description="Helical" evidence="7">
    <location>
        <begin position="326"/>
        <end position="351"/>
    </location>
</feature>
<feature type="transmembrane region" description="Helical" evidence="7">
    <location>
        <begin position="163"/>
        <end position="181"/>
    </location>
</feature>
<proteinExistence type="inferred from homology"/>
<dbReference type="Pfam" id="PF00892">
    <property type="entry name" value="EamA"/>
    <property type="match status" value="1"/>
</dbReference>
<reference evidence="9" key="1">
    <citation type="submission" date="2017-07" db="EMBL/GenBank/DDBJ databases">
        <title>Taro Niue Genome Assembly and Annotation.</title>
        <authorList>
            <person name="Atibalentja N."/>
            <person name="Keating K."/>
            <person name="Fields C.J."/>
        </authorList>
    </citation>
    <scope>NUCLEOTIDE SEQUENCE</scope>
    <source>
        <strain evidence="9">Niue_2</strain>
        <tissue evidence="9">Leaf</tissue>
    </source>
</reference>
<organism evidence="9 10">
    <name type="scientific">Colocasia esculenta</name>
    <name type="common">Wild taro</name>
    <name type="synonym">Arum esculentum</name>
    <dbReference type="NCBI Taxonomy" id="4460"/>
    <lineage>
        <taxon>Eukaryota</taxon>
        <taxon>Viridiplantae</taxon>
        <taxon>Streptophyta</taxon>
        <taxon>Embryophyta</taxon>
        <taxon>Tracheophyta</taxon>
        <taxon>Spermatophyta</taxon>
        <taxon>Magnoliopsida</taxon>
        <taxon>Liliopsida</taxon>
        <taxon>Araceae</taxon>
        <taxon>Aroideae</taxon>
        <taxon>Colocasieae</taxon>
        <taxon>Colocasia</taxon>
    </lineage>
</organism>
<keyword evidence="4 7" id="KW-1133">Transmembrane helix</keyword>
<dbReference type="InterPro" id="IPR000620">
    <property type="entry name" value="EamA_dom"/>
</dbReference>
<feature type="domain" description="EamA" evidence="8">
    <location>
        <begin position="138"/>
        <end position="266"/>
    </location>
</feature>
<comment type="similarity">
    <text evidence="2">Belongs to the drug/metabolite transporter (DMT) superfamily. Plant drug/metabolite exporter (P-DME) (TC 2.A.7.4) family.</text>
</comment>
<feature type="transmembrane region" description="Helical" evidence="7">
    <location>
        <begin position="193"/>
        <end position="214"/>
    </location>
</feature>
<evidence type="ECO:0000256" key="3">
    <source>
        <dbReference type="ARBA" id="ARBA00022692"/>
    </source>
</evidence>
<sequence>MAGAAVLPLLPNFLSSPPAPPASHPRWRNLSSSPLPSRSHRGNRARVAGAITCCTARGGASGSSRSRSAAAMPEKVLENPPVECIGTGTDVECFANEFADSEADGLLQPGKTLGLELEDGERAESDAVLAQGILEWALLISPFFFWGTAMVAMKEVIPKAGPFFVSAFRLIPAGLMLIGFAGIRGRKQPSGALAWLSIVLFGIVDATCFQGFLAEGLQKTAAGLGSVIIDSQPLTVSILAALLFGESISVVGATGLALGVVGLLLLEALRGRSNPLGVSRFEWPPRTPGQTHQALARLTGPLGSRFCPSRPIGAKQAIPGPFLPRFLYLGETFSPLQLIGALVTVVGIYMVNYKAADEKT</sequence>
<evidence type="ECO:0000259" key="8">
    <source>
        <dbReference type="Pfam" id="PF00892"/>
    </source>
</evidence>
<dbReference type="InterPro" id="IPR037185">
    <property type="entry name" value="EmrE-like"/>
</dbReference>
<dbReference type="EMBL" id="NMUH01000551">
    <property type="protein sequence ID" value="MQL81171.1"/>
    <property type="molecule type" value="Genomic_DNA"/>
</dbReference>
<dbReference type="PANTHER" id="PTHR32322">
    <property type="entry name" value="INNER MEMBRANE TRANSPORTER"/>
    <property type="match status" value="1"/>
</dbReference>
<accession>A0A843UCL1</accession>
<dbReference type="SUPFAM" id="SSF103481">
    <property type="entry name" value="Multidrug resistance efflux transporter EmrE"/>
    <property type="match status" value="1"/>
</dbReference>
<evidence type="ECO:0000256" key="1">
    <source>
        <dbReference type="ARBA" id="ARBA00004141"/>
    </source>
</evidence>
<evidence type="ECO:0000256" key="6">
    <source>
        <dbReference type="SAM" id="MobiDB-lite"/>
    </source>
</evidence>
<keyword evidence="10" id="KW-1185">Reference proteome</keyword>
<dbReference type="OrthoDB" id="1917929at2759"/>
<feature type="region of interest" description="Disordered" evidence="6">
    <location>
        <begin position="12"/>
        <end position="43"/>
    </location>
</feature>
<protein>
    <recommendedName>
        <fullName evidence="8">EamA domain-containing protein</fullName>
    </recommendedName>
</protein>
<keyword evidence="5 7" id="KW-0472">Membrane</keyword>
<dbReference type="Proteomes" id="UP000652761">
    <property type="component" value="Unassembled WGS sequence"/>
</dbReference>
<gene>
    <name evidence="9" type="ORF">Taro_013626</name>
</gene>
<evidence type="ECO:0000256" key="5">
    <source>
        <dbReference type="ARBA" id="ARBA00023136"/>
    </source>
</evidence>
<dbReference type="PANTHER" id="PTHR32322:SF2">
    <property type="entry name" value="EAMA DOMAIN-CONTAINING PROTEIN"/>
    <property type="match status" value="1"/>
</dbReference>
<evidence type="ECO:0000256" key="2">
    <source>
        <dbReference type="ARBA" id="ARBA00007635"/>
    </source>
</evidence>
<dbReference type="GO" id="GO:0016020">
    <property type="term" value="C:membrane"/>
    <property type="evidence" value="ECO:0007669"/>
    <property type="project" value="UniProtKB-SubCell"/>
</dbReference>
<comment type="caution">
    <text evidence="9">The sequence shown here is derived from an EMBL/GenBank/DDBJ whole genome shotgun (WGS) entry which is preliminary data.</text>
</comment>
<evidence type="ECO:0000256" key="4">
    <source>
        <dbReference type="ARBA" id="ARBA00022989"/>
    </source>
</evidence>
<feature type="compositionally biased region" description="Low complexity" evidence="6">
    <location>
        <begin position="28"/>
        <end position="37"/>
    </location>
</feature>